<dbReference type="EMBL" id="AM285334">
    <property type="protein sequence ID" value="CAL00038.1"/>
    <property type="molecule type" value="Genomic_DNA"/>
</dbReference>
<feature type="transmembrane region" description="Helical" evidence="1">
    <location>
        <begin position="20"/>
        <end position="42"/>
    </location>
</feature>
<sequence length="63" mass="7206">MDTSGPNWCILCLRGTKWQAIITSLIVLGVSLAIWLPFVLWFDRVTTKRETEITNQKEVKING</sequence>
<name>Q14KE2_SPICI</name>
<organism evidence="2">
    <name type="scientific">Spiroplasma citri</name>
    <dbReference type="NCBI Taxonomy" id="2133"/>
    <lineage>
        <taxon>Bacteria</taxon>
        <taxon>Bacillati</taxon>
        <taxon>Mycoplasmatota</taxon>
        <taxon>Mollicutes</taxon>
        <taxon>Entomoplasmatales</taxon>
        <taxon>Spiroplasmataceae</taxon>
        <taxon>Spiroplasma</taxon>
    </lineage>
</organism>
<reference evidence="2" key="1">
    <citation type="journal article" date="2010" name="Appl. Environ. Microbiol.">
        <title>Partial chromosome sequence of Spiroplasma citri reveals extensive viral invasion and important gene decay.</title>
        <authorList>
            <person name="Carle P."/>
            <person name="Saillard C."/>
            <person name="Carrere N."/>
            <person name="Carrere S."/>
            <person name="Duret S."/>
            <person name="Eveillard S."/>
            <person name="Gaurivaud P."/>
            <person name="Gourgues G."/>
            <person name="Gouzy J."/>
            <person name="Salar P."/>
            <person name="Verdin E."/>
            <person name="Breton M."/>
            <person name="Blanchard A."/>
            <person name="Laigret F."/>
            <person name="Bove J.M."/>
            <person name="Renaudin J."/>
            <person name="Foissac X."/>
        </authorList>
    </citation>
    <scope>NUCLEOTIDE SEQUENCE</scope>
    <source>
        <strain evidence="2">GII3-3X</strain>
    </source>
</reference>
<proteinExistence type="predicted"/>
<gene>
    <name evidence="2" type="ORF">SPICINP13_013</name>
</gene>
<accession>Q14KE2</accession>
<evidence type="ECO:0000313" key="2">
    <source>
        <dbReference type="EMBL" id="CAL00038.1"/>
    </source>
</evidence>
<keyword evidence="1 2" id="KW-0812">Transmembrane</keyword>
<evidence type="ECO:0000256" key="1">
    <source>
        <dbReference type="SAM" id="Phobius"/>
    </source>
</evidence>
<protein>
    <submittedName>
        <fullName evidence="2">Hypothetical transmembrane protein</fullName>
    </submittedName>
</protein>
<keyword evidence="1" id="KW-0472">Membrane</keyword>
<keyword evidence="1" id="KW-1133">Transmembrane helix</keyword>
<dbReference type="AlphaFoldDB" id="Q14KE2"/>